<dbReference type="Pfam" id="PF13086">
    <property type="entry name" value="AAA_11"/>
    <property type="match status" value="1"/>
</dbReference>
<dbReference type="InterPro" id="IPR041677">
    <property type="entry name" value="DNA2/NAM7_AAA_11"/>
</dbReference>
<feature type="compositionally biased region" description="Polar residues" evidence="1">
    <location>
        <begin position="10"/>
        <end position="30"/>
    </location>
</feature>
<dbReference type="PANTHER" id="PTHR10887:SF495">
    <property type="entry name" value="HELICASE SENATAXIN ISOFORM X1-RELATED"/>
    <property type="match status" value="1"/>
</dbReference>
<dbReference type="EMBL" id="ADBL01001117">
    <property type="status" value="NOT_ANNOTATED_CDS"/>
    <property type="molecule type" value="Genomic_DNA"/>
</dbReference>
<reference evidence="5" key="5">
    <citation type="submission" date="2015-06" db="UniProtKB">
        <authorList>
            <consortium name="EnsemblFungi"/>
        </authorList>
    </citation>
    <scope>IDENTIFICATION</scope>
    <source>
        <strain evidence="5">ATCC 64411</strain>
    </source>
</reference>
<dbReference type="EMBL" id="GL876968">
    <property type="protein sequence ID" value="KLU85764.1"/>
    <property type="molecule type" value="Genomic_DNA"/>
</dbReference>
<sequence>MRQHPFWTAASPNVPTSTKTSNRFKNAARTTSHERSKKKDAQGKEDKYKSPIKPETVRRMTDFTSPPRSARPTTEADLSHPEKTVEASSGKESEIVEGRPTVVDNAASEESPVGVEADGSDDKTPPEPEDRDADEGETKDADEDETNVSDGETPGENEGLPSTDLRITTSHYFAAQALLEQSRPLTIGALCCMKNKNCVTYKKTFRQLRMSPKGRGMSSTVSLKQAAYSYGEIQVNLVYASGSRPIQVATVTMCSKHIKDLQIEELDMPGGKPEVFLHRVLFNEVQAGEVVRVRFETVHRAICVEMNEDFVRRKGLELGSTFGRAATEISRLKDEILAVQGDAFIPIDLFIPHGSGVDTFLSQLKHVVLASARGHPAKDLFRSNPSAKLIEIRDFAAKAGGSAAPDPVRIRAWDQADYTAMYGRAVVDEHLFRAQMAGNTQHNIVTLMASPIAGMTRSGLPTQYLFLVKTQTVELLPRMDEQCQLELCDVDYTAPDLPEWPYTEGEIAEMISDYIVDKWWSESAVMDSNTIEFKALLLMALSKIYAAKHDNMSKEEYDEMKATLKTWLVEIKPTKDVDETGQVTRELDSAWRERLTKWAIDQGDKVRRPKWSPDKDDRRPWKMTRVPIPDDLVAEANAAFVGTTPRHPQWPMFPHPDTGKLLEPLPLVFDMPTVDFGDARQVNDETRRVKGFFLPEESDLPMKACIDAINSIAQQAAGDDKGAAAFIKDFDRPSEFLSMPETFPVVGRIIRGTPDNEREAKIKAKFDRLNSDQKKPFHATNLPHRHLMIHGAPGSGKTGTALLLSMAILKSSVDMAGITARPKTQPEPQPDTPQEAQSTDSHAEPKPEPQLGTQQETQPSDSHTEPQIGATGWQTGGSDDNAEWKTGSIDDMLYEAAMEDDCFAGSEATVVNKMVITCSENTQGDDLCERMAKEWSDIDDSELKIVRLSTMPREMSFAKNSTREDRPETYDEVDPMALKALARKILETARNVRATKKDRRPQGGKYSLSAQIMERLKSNAKYTDAWELMQARSKNPARFVNNIALVNKAIKEAAVDILSEAQVVVATPTALHSLKSHLPEICDAVNLWLQEEAGRMTEPEWLVAMAACPNVMLRITTGDPNQSPPLVFGAEAFTRGATKEGLAVNAYCQKAQQLATSPMRRWIDAGMPITRLMLTTGQSGRQVAFISRMWYRGDMKSLRDLEIENGAARTPAEEAAHRMFRNRSVVGAAKATTNLVVWNIDSKDAVREGTSWKNQIHSKAAMEATRQIQAHGLSRDGKQVPSVGIICPYQAQRDDAMRILKKTPGVEVVHDLVEARTTRAAMGDEWDFAVVLLTRDDGRSGFTSAEHNMVVSLSRGALGTVVIMSEKATKGTSKGDKVLAKFFKSAVKQGDVWTPDKKFFRNYCVVCCNSHKVGKCKGVARKAPLTVALSKEEIDHRVAGE</sequence>
<proteinExistence type="predicted"/>
<feature type="compositionally biased region" description="Acidic residues" evidence="1">
    <location>
        <begin position="129"/>
        <end position="147"/>
    </location>
</feature>
<feature type="compositionally biased region" description="Polar residues" evidence="1">
    <location>
        <begin position="851"/>
        <end position="861"/>
    </location>
</feature>
<dbReference type="InterPro" id="IPR045055">
    <property type="entry name" value="DNA2/NAM7-like"/>
</dbReference>
<reference evidence="4" key="2">
    <citation type="submission" date="2010-05" db="EMBL/GenBank/DDBJ databases">
        <title>The Genome Sequence of Magnaporthe poae strain ATCC 64411.</title>
        <authorList>
            <consortium name="The Broad Institute Genome Sequencing Platform"/>
            <consortium name="Broad Institute Genome Sequencing Center for Infectious Disease"/>
            <person name="Ma L.-J."/>
            <person name="Dead R."/>
            <person name="Young S."/>
            <person name="Zeng Q."/>
            <person name="Koehrsen M."/>
            <person name="Alvarado L."/>
            <person name="Berlin A."/>
            <person name="Chapman S.B."/>
            <person name="Chen Z."/>
            <person name="Freedman E."/>
            <person name="Gellesch M."/>
            <person name="Goldberg J."/>
            <person name="Griggs A."/>
            <person name="Gujja S."/>
            <person name="Heilman E.R."/>
            <person name="Heiman D."/>
            <person name="Hepburn T."/>
            <person name="Howarth C."/>
            <person name="Jen D."/>
            <person name="Larson L."/>
            <person name="Mehta T."/>
            <person name="Neiman D."/>
            <person name="Pearson M."/>
            <person name="Roberts A."/>
            <person name="Saif S."/>
            <person name="Shea T."/>
            <person name="Shenoy N."/>
            <person name="Sisk P."/>
            <person name="Stolte C."/>
            <person name="Sykes S."/>
            <person name="Walk T."/>
            <person name="White J."/>
            <person name="Yandava C."/>
            <person name="Haas B."/>
            <person name="Nusbaum C."/>
            <person name="Birren B."/>
        </authorList>
    </citation>
    <scope>NUCLEOTIDE SEQUENCE</scope>
    <source>
        <strain evidence="4">ATCC 64411</strain>
    </source>
</reference>
<feature type="domain" description="DNA2/NAM7 helicase helicase" evidence="2">
    <location>
        <begin position="905"/>
        <end position="1128"/>
    </location>
</feature>
<feature type="region of interest" description="Disordered" evidence="1">
    <location>
        <begin position="819"/>
        <end position="884"/>
    </location>
</feature>
<dbReference type="OrthoDB" id="4693008at2759"/>
<accession>A0A0C4DXN0</accession>
<evidence type="ECO:0000259" key="2">
    <source>
        <dbReference type="Pfam" id="PF13086"/>
    </source>
</evidence>
<dbReference type="PANTHER" id="PTHR10887">
    <property type="entry name" value="DNA2/NAM7 HELICASE FAMILY"/>
    <property type="match status" value="1"/>
</dbReference>
<evidence type="ECO:0000259" key="3">
    <source>
        <dbReference type="Pfam" id="PF13087"/>
    </source>
</evidence>
<dbReference type="SUPFAM" id="SSF52540">
    <property type="entry name" value="P-loop containing nucleoside triphosphate hydrolases"/>
    <property type="match status" value="1"/>
</dbReference>
<evidence type="ECO:0000256" key="1">
    <source>
        <dbReference type="SAM" id="MobiDB-lite"/>
    </source>
</evidence>
<dbReference type="InterPro" id="IPR027417">
    <property type="entry name" value="P-loop_NTPase"/>
</dbReference>
<evidence type="ECO:0000313" key="4">
    <source>
        <dbReference type="EMBL" id="KLU85764.1"/>
    </source>
</evidence>
<protein>
    <recommendedName>
        <fullName evidence="7">DNA2/NAM7 helicase-like C-terminal domain-containing protein</fullName>
    </recommendedName>
</protein>
<reference evidence="4" key="3">
    <citation type="submission" date="2011-03" db="EMBL/GenBank/DDBJ databases">
        <title>Annotation of Magnaporthe poae ATCC 64411.</title>
        <authorList>
            <person name="Ma L.-J."/>
            <person name="Dead R."/>
            <person name="Young S.K."/>
            <person name="Zeng Q."/>
            <person name="Gargeya S."/>
            <person name="Fitzgerald M."/>
            <person name="Haas B."/>
            <person name="Abouelleil A."/>
            <person name="Alvarado L."/>
            <person name="Arachchi H.M."/>
            <person name="Berlin A."/>
            <person name="Brown A."/>
            <person name="Chapman S.B."/>
            <person name="Chen Z."/>
            <person name="Dunbar C."/>
            <person name="Freedman E."/>
            <person name="Gearin G."/>
            <person name="Gellesch M."/>
            <person name="Goldberg J."/>
            <person name="Griggs A."/>
            <person name="Gujja S."/>
            <person name="Heiman D."/>
            <person name="Howarth C."/>
            <person name="Larson L."/>
            <person name="Lui A."/>
            <person name="MacDonald P.J.P."/>
            <person name="Mehta T."/>
            <person name="Montmayeur A."/>
            <person name="Murphy C."/>
            <person name="Neiman D."/>
            <person name="Pearson M."/>
            <person name="Priest M."/>
            <person name="Roberts A."/>
            <person name="Saif S."/>
            <person name="Shea T."/>
            <person name="Shenoy N."/>
            <person name="Sisk P."/>
            <person name="Stolte C."/>
            <person name="Sykes S."/>
            <person name="Yandava C."/>
            <person name="Wortman J."/>
            <person name="Nusbaum C."/>
            <person name="Birren B."/>
        </authorList>
    </citation>
    <scope>NUCLEOTIDE SEQUENCE</scope>
    <source>
        <strain evidence="4">ATCC 64411</strain>
    </source>
</reference>
<dbReference type="eggNOG" id="ENOG502RN39">
    <property type="taxonomic scope" value="Eukaryota"/>
</dbReference>
<dbReference type="InterPro" id="IPR041679">
    <property type="entry name" value="DNA2/NAM7-like_C"/>
</dbReference>
<feature type="compositionally biased region" description="Basic and acidic residues" evidence="1">
    <location>
        <begin position="77"/>
        <end position="97"/>
    </location>
</feature>
<evidence type="ECO:0008006" key="7">
    <source>
        <dbReference type="Google" id="ProtNLM"/>
    </source>
</evidence>
<gene>
    <name evidence="4" type="ORF">MAPG_04784</name>
</gene>
<feature type="region of interest" description="Disordered" evidence="1">
    <location>
        <begin position="1"/>
        <end position="163"/>
    </location>
</feature>
<dbReference type="VEuPathDB" id="FungiDB:MAPG_04784"/>
<reference evidence="5" key="4">
    <citation type="journal article" date="2015" name="G3 (Bethesda)">
        <title>Genome sequences of three phytopathogenic species of the Magnaporthaceae family of fungi.</title>
        <authorList>
            <person name="Okagaki L.H."/>
            <person name="Nunes C.C."/>
            <person name="Sailsbery J."/>
            <person name="Clay B."/>
            <person name="Brown D."/>
            <person name="John T."/>
            <person name="Oh Y."/>
            <person name="Young N."/>
            <person name="Fitzgerald M."/>
            <person name="Haas B.J."/>
            <person name="Zeng Q."/>
            <person name="Young S."/>
            <person name="Adiconis X."/>
            <person name="Fan L."/>
            <person name="Levin J.Z."/>
            <person name="Mitchell T.K."/>
            <person name="Okubara P.A."/>
            <person name="Farman M.L."/>
            <person name="Kohn L.M."/>
            <person name="Birren B."/>
            <person name="Ma L.-J."/>
            <person name="Dean R.A."/>
        </authorList>
    </citation>
    <scope>NUCLEOTIDE SEQUENCE</scope>
    <source>
        <strain evidence="5">ATCC 64411 / 73-15</strain>
    </source>
</reference>
<dbReference type="Pfam" id="PF13087">
    <property type="entry name" value="AAA_12"/>
    <property type="match status" value="1"/>
</dbReference>
<dbReference type="Gene3D" id="3.40.50.300">
    <property type="entry name" value="P-loop containing nucleotide triphosphate hydrolases"/>
    <property type="match status" value="2"/>
</dbReference>
<reference evidence="6" key="1">
    <citation type="submission" date="2010-05" db="EMBL/GenBank/DDBJ databases">
        <title>The genome sequence of Magnaporthe poae strain ATCC 64411.</title>
        <authorList>
            <person name="Ma L.-J."/>
            <person name="Dead R."/>
            <person name="Young S."/>
            <person name="Zeng Q."/>
            <person name="Koehrsen M."/>
            <person name="Alvarado L."/>
            <person name="Berlin A."/>
            <person name="Chapman S.B."/>
            <person name="Chen Z."/>
            <person name="Freedman E."/>
            <person name="Gellesch M."/>
            <person name="Goldberg J."/>
            <person name="Griggs A."/>
            <person name="Gujja S."/>
            <person name="Heilman E.R."/>
            <person name="Heiman D."/>
            <person name="Hepburn T."/>
            <person name="Howarth C."/>
            <person name="Jen D."/>
            <person name="Larson L."/>
            <person name="Mehta T."/>
            <person name="Neiman D."/>
            <person name="Pearson M."/>
            <person name="Roberts A."/>
            <person name="Saif S."/>
            <person name="Shea T."/>
            <person name="Shenoy N."/>
            <person name="Sisk P."/>
            <person name="Stolte C."/>
            <person name="Sykes S."/>
            <person name="Walk T."/>
            <person name="White J."/>
            <person name="Yandava C."/>
            <person name="Haas B."/>
            <person name="Nusbaum C."/>
            <person name="Birren B."/>
        </authorList>
    </citation>
    <scope>NUCLEOTIDE SEQUENCE [LARGE SCALE GENOMIC DNA]</scope>
    <source>
        <strain evidence="6">ATCC 64411 / 73-15</strain>
    </source>
</reference>
<dbReference type="GO" id="GO:0004386">
    <property type="term" value="F:helicase activity"/>
    <property type="evidence" value="ECO:0007669"/>
    <property type="project" value="InterPro"/>
</dbReference>
<evidence type="ECO:0000313" key="5">
    <source>
        <dbReference type="EnsemblFungi" id="MAPG_04784T0"/>
    </source>
</evidence>
<name>A0A0C4DXN0_MAGP6</name>
<evidence type="ECO:0000313" key="6">
    <source>
        <dbReference type="Proteomes" id="UP000011715"/>
    </source>
</evidence>
<feature type="domain" description="DNA2/NAM7 helicase-like C-terminal" evidence="3">
    <location>
        <begin position="1184"/>
        <end position="1364"/>
    </location>
</feature>
<keyword evidence="6" id="KW-1185">Reference proteome</keyword>
<feature type="compositionally biased region" description="Basic and acidic residues" evidence="1">
    <location>
        <begin position="31"/>
        <end position="49"/>
    </location>
</feature>
<dbReference type="STRING" id="644358.A0A0C4DXN0"/>
<organism evidence="5 6">
    <name type="scientific">Magnaporthiopsis poae (strain ATCC 64411 / 73-15)</name>
    <name type="common">Kentucky bluegrass fungus</name>
    <name type="synonym">Magnaporthe poae</name>
    <dbReference type="NCBI Taxonomy" id="644358"/>
    <lineage>
        <taxon>Eukaryota</taxon>
        <taxon>Fungi</taxon>
        <taxon>Dikarya</taxon>
        <taxon>Ascomycota</taxon>
        <taxon>Pezizomycotina</taxon>
        <taxon>Sordariomycetes</taxon>
        <taxon>Sordariomycetidae</taxon>
        <taxon>Magnaporthales</taxon>
        <taxon>Magnaporthaceae</taxon>
        <taxon>Magnaporthiopsis</taxon>
    </lineage>
</organism>
<dbReference type="EnsemblFungi" id="MAPG_04784T0">
    <property type="protein sequence ID" value="MAPG_04784T0"/>
    <property type="gene ID" value="MAPG_04784"/>
</dbReference>
<dbReference type="OMA" id="NINHRAR"/>
<dbReference type="Proteomes" id="UP000011715">
    <property type="component" value="Unassembled WGS sequence"/>
</dbReference>